<feature type="compositionally biased region" description="Low complexity" evidence="1">
    <location>
        <begin position="59"/>
        <end position="70"/>
    </location>
</feature>
<organism evidence="2 3">
    <name type="scientific">Eimeria maxima</name>
    <name type="common">Coccidian parasite</name>
    <dbReference type="NCBI Taxonomy" id="5804"/>
    <lineage>
        <taxon>Eukaryota</taxon>
        <taxon>Sar</taxon>
        <taxon>Alveolata</taxon>
        <taxon>Apicomplexa</taxon>
        <taxon>Conoidasida</taxon>
        <taxon>Coccidia</taxon>
        <taxon>Eucoccidiorida</taxon>
        <taxon>Eimeriorina</taxon>
        <taxon>Eimeriidae</taxon>
        <taxon>Eimeria</taxon>
    </lineage>
</organism>
<feature type="compositionally biased region" description="Low complexity" evidence="1">
    <location>
        <begin position="80"/>
        <end position="105"/>
    </location>
</feature>
<feature type="region of interest" description="Disordered" evidence="1">
    <location>
        <begin position="31"/>
        <end position="106"/>
    </location>
</feature>
<reference evidence="2" key="1">
    <citation type="submission" date="2013-10" db="EMBL/GenBank/DDBJ databases">
        <title>Genomic analysis of the causative agents of coccidiosis in chickens.</title>
        <authorList>
            <person name="Reid A.J."/>
            <person name="Blake D."/>
            <person name="Billington K."/>
            <person name="Browne H."/>
            <person name="Dunn M."/>
            <person name="Hung S."/>
            <person name="Kawahara F."/>
            <person name="Miranda-Saavedra D."/>
            <person name="Mourier T."/>
            <person name="Nagra H."/>
            <person name="Otto T.D."/>
            <person name="Rawlings N."/>
            <person name="Sanchez A."/>
            <person name="Sanders M."/>
            <person name="Subramaniam C."/>
            <person name="Tay Y."/>
            <person name="Dear P."/>
            <person name="Doerig C."/>
            <person name="Gruber A."/>
            <person name="Parkinson J."/>
            <person name="Shirley M."/>
            <person name="Wan K.L."/>
            <person name="Berriman M."/>
            <person name="Tomley F."/>
            <person name="Pain A."/>
        </authorList>
    </citation>
    <scope>NUCLEOTIDE SEQUENCE [LARGE SCALE GENOMIC DNA]</scope>
    <source>
        <strain evidence="2">Weybridge</strain>
    </source>
</reference>
<keyword evidence="3" id="KW-1185">Reference proteome</keyword>
<dbReference type="GeneID" id="25336065"/>
<proteinExistence type="predicted"/>
<dbReference type="RefSeq" id="XP_013335891.1">
    <property type="nucleotide sequence ID" value="XM_013480437.1"/>
</dbReference>
<dbReference type="Proteomes" id="UP000030763">
    <property type="component" value="Unassembled WGS sequence"/>
</dbReference>
<accession>U6M854</accession>
<feature type="compositionally biased region" description="Low complexity" evidence="1">
    <location>
        <begin position="31"/>
        <end position="43"/>
    </location>
</feature>
<feature type="region of interest" description="Disordered" evidence="1">
    <location>
        <begin position="698"/>
        <end position="723"/>
    </location>
</feature>
<name>U6M854_EIMMA</name>
<sequence>MAAQGPPWGPGGALWGAPGCCSALLQKLSNTSSSNRSSSTSSSLQVPQVPTGQGCRELGAPTAAPGGSTAVSSKFSGRNKLQQQQQWKQQQQRQQQQQWLQQQEQRISDAHLQKGGSWGPGQSVHPATATGAAGTTGTVVATGAAALSCPAQPYARFLQLFGVNPVAVSSLEAAIGTDEEQLVLLELLLLLPHAMSGPPVNPAGVSTLLHHNFDNPAPAAAGVGAAAAAEAGASEMPLPLRKVLLLLLAAFHPHRQHQQGGSFLVQQQQLNRAPAVAAAIKTAAEGLKEVPLPQPICPAVSNLLLVLVLLLLSCLVLLLAQIVSPQVAAAFPLLELQAHAAQRACLQLQQHLQQGNHKASMQQQEQGALAVGPSLMRTVECLIRPRFHSLLPATACIAELGLCSSLKNCLGGDSFQRLQLRRLCCFFGEVFDSANPGLSVLLMQKALQAIQLQAEILATPEALLLLGGIRKLQTQLPPAFQASQPVDFHLLQLQLWPSLSGSLSCLPVEALLQVAEVYLHSALLCAVSEAALAPLQTQSYRHLVPQCRRLEPYVAALSLRSPLQQELLGALLRRLDSFELHHAANLCSALLPFTELWGDLHPLERQAGVVTPSGPPASTRAAAAAPGEAGYEAAAESSGSMRLPPLQVMGVSHAVLTEPAEATSCLCRAEKSRGAASVLSNFVLRFLSAYFGSATQQREGGQQLHAYPNGGETLSAERPTEEDRRALAAHLGPEPLLAGKLMLQTLSTEAFTAIARIATAYGYRNYPLERLLLQAAAERLQRPLSPVAVSALLLLPTPAAPPPSLVRGLEIQLRRLCEDCTDLEQLLEVGVSLQRGWGSTLLGAFQLRHHVLRIAAGCRPQFLGETEEEEDLGPQRDCVLKLEHVPKLLSLFGVHSEETAANGSCSNPSHPAGGNRLSPISPSASGLVSAVRGFPAAAFVSPPESLSLALRVLLPALYSRRLTPQDLRALLTPLVDIPNLKEMVLHAKETAPQSRLALLPDAVAHVILEAPATARDGLQHLSPLLRLVTALCLEPAVYIPPLLTALQQFAVQSLRFEDAASLFSALLECQGCTGQEASLQRLISWGLGVTSPQLTALSSSLLQQWQQQKYQGHFARGDNADTQQQPPSIEGGLDDETEVAILHCLLTGECFSDTVFPCLCLCLLSLLADELVQHPRRLLCVLASRVRGTLPPLSPSVYCALYEAFQSLHLLGGASSGIDIQQYEDLAAFCEQDTPKAFWHQQQRLLLTSFVSSALYVQLKEALEAAELPGLQPLLTTCGFCHFAAAAKPVTNLKGPPVAGLAFVCVPEEDTVAASSQGHPLLLQQQHLQQCSGRSRLLLRLLQKTNWAAVPIFLHQWIRLPSVELRAAHLKALTTGEAA</sequence>
<gene>
    <name evidence="2" type="ORF">EMWEY_00020790</name>
</gene>
<dbReference type="OrthoDB" id="10625410at2759"/>
<dbReference type="EMBL" id="HG720211">
    <property type="protein sequence ID" value="CDJ59243.1"/>
    <property type="molecule type" value="Genomic_DNA"/>
</dbReference>
<reference evidence="2" key="2">
    <citation type="submission" date="2013-10" db="EMBL/GenBank/DDBJ databases">
        <authorList>
            <person name="Aslett M."/>
        </authorList>
    </citation>
    <scope>NUCLEOTIDE SEQUENCE [LARGE SCALE GENOMIC DNA]</scope>
    <source>
        <strain evidence="2">Weybridge</strain>
    </source>
</reference>
<evidence type="ECO:0000313" key="2">
    <source>
        <dbReference type="EMBL" id="CDJ59243.1"/>
    </source>
</evidence>
<protein>
    <submittedName>
        <fullName evidence="2">Uncharacterized protein</fullName>
    </submittedName>
</protein>
<evidence type="ECO:0000256" key="1">
    <source>
        <dbReference type="SAM" id="MobiDB-lite"/>
    </source>
</evidence>
<evidence type="ECO:0000313" key="3">
    <source>
        <dbReference type="Proteomes" id="UP000030763"/>
    </source>
</evidence>
<dbReference type="VEuPathDB" id="ToxoDB:EMWEY_00020790"/>